<evidence type="ECO:0000256" key="1">
    <source>
        <dbReference type="ARBA" id="ARBA00022723"/>
    </source>
</evidence>
<dbReference type="EMBL" id="GIBP01010237">
    <property type="protein sequence ID" value="NDV39206.1"/>
    <property type="molecule type" value="Transcribed_RNA"/>
</dbReference>
<evidence type="ECO:0000313" key="5">
    <source>
        <dbReference type="EMBL" id="NDV39206.1"/>
    </source>
</evidence>
<dbReference type="InterPro" id="IPR001019">
    <property type="entry name" value="Gprotein_alpha_su"/>
</dbReference>
<dbReference type="InterPro" id="IPR011025">
    <property type="entry name" value="GproteinA_insert"/>
</dbReference>
<dbReference type="PROSITE" id="PS51882">
    <property type="entry name" value="G_ALPHA"/>
    <property type="match status" value="1"/>
</dbReference>
<dbReference type="GO" id="GO:0005834">
    <property type="term" value="C:heterotrimeric G-protein complex"/>
    <property type="evidence" value="ECO:0007669"/>
    <property type="project" value="TreeGrafter"/>
</dbReference>
<name>A0A6B2LQA1_9EUKA</name>
<dbReference type="GO" id="GO:0005737">
    <property type="term" value="C:cytoplasm"/>
    <property type="evidence" value="ECO:0007669"/>
    <property type="project" value="TreeGrafter"/>
</dbReference>
<dbReference type="GO" id="GO:0046872">
    <property type="term" value="F:metal ion binding"/>
    <property type="evidence" value="ECO:0007669"/>
    <property type="project" value="UniProtKB-KW"/>
</dbReference>
<dbReference type="SUPFAM" id="SSF47895">
    <property type="entry name" value="Transducin (alpha subunit), insertion domain"/>
    <property type="match status" value="1"/>
</dbReference>
<evidence type="ECO:0000256" key="3">
    <source>
        <dbReference type="ARBA" id="ARBA00023134"/>
    </source>
</evidence>
<dbReference type="PANTHER" id="PTHR10218">
    <property type="entry name" value="GTP-BINDING PROTEIN ALPHA SUBUNIT"/>
    <property type="match status" value="1"/>
</dbReference>
<evidence type="ECO:0000256" key="4">
    <source>
        <dbReference type="PIRSR" id="PIRSR601019-2"/>
    </source>
</evidence>
<accession>A0A6B2LQA1</accession>
<dbReference type="GO" id="GO:0005525">
    <property type="term" value="F:GTP binding"/>
    <property type="evidence" value="ECO:0007669"/>
    <property type="project" value="UniProtKB-KW"/>
</dbReference>
<proteinExistence type="predicted"/>
<reference evidence="5" key="1">
    <citation type="journal article" date="2020" name="J. Eukaryot. Microbiol.">
        <title>De novo Sequencing, Assembly and Annotation of the Transcriptome for the Free-Living Testate Amoeba Arcella intermedia.</title>
        <authorList>
            <person name="Ribeiro G.M."/>
            <person name="Porfirio-Sousa A.L."/>
            <person name="Maurer-Alcala X.X."/>
            <person name="Katz L.A."/>
            <person name="Lahr D.J.G."/>
        </authorList>
    </citation>
    <scope>NUCLEOTIDE SEQUENCE</scope>
</reference>
<organism evidence="5">
    <name type="scientific">Arcella intermedia</name>
    <dbReference type="NCBI Taxonomy" id="1963864"/>
    <lineage>
        <taxon>Eukaryota</taxon>
        <taxon>Amoebozoa</taxon>
        <taxon>Tubulinea</taxon>
        <taxon>Elardia</taxon>
        <taxon>Arcellinida</taxon>
        <taxon>Sphaerothecina</taxon>
        <taxon>Arcellidae</taxon>
        <taxon>Arcella</taxon>
    </lineage>
</organism>
<dbReference type="GO" id="GO:0001664">
    <property type="term" value="F:G protein-coupled receptor binding"/>
    <property type="evidence" value="ECO:0007669"/>
    <property type="project" value="TreeGrafter"/>
</dbReference>
<dbReference type="Gene3D" id="1.10.400.10">
    <property type="entry name" value="GI Alpha 1, domain 2-like"/>
    <property type="match status" value="1"/>
</dbReference>
<dbReference type="Pfam" id="PF00503">
    <property type="entry name" value="G-alpha"/>
    <property type="match status" value="1"/>
</dbReference>
<keyword evidence="2" id="KW-0547">Nucleotide-binding</keyword>
<keyword evidence="3" id="KW-0342">GTP-binding</keyword>
<keyword evidence="1 4" id="KW-0479">Metal-binding</keyword>
<dbReference type="GO" id="GO:0003924">
    <property type="term" value="F:GTPase activity"/>
    <property type="evidence" value="ECO:0007669"/>
    <property type="project" value="InterPro"/>
</dbReference>
<dbReference type="PANTHER" id="PTHR10218:SF302">
    <property type="entry name" value="GUANINE NUCLEOTIDE-BINDING PROTEIN ALPHA-5 SUBUNIT"/>
    <property type="match status" value="1"/>
</dbReference>
<protein>
    <submittedName>
        <fullName evidence="5">Uncharacterized protein</fullName>
    </submittedName>
</protein>
<dbReference type="GO" id="GO:0031683">
    <property type="term" value="F:G-protein beta/gamma-subunit complex binding"/>
    <property type="evidence" value="ECO:0007669"/>
    <property type="project" value="InterPro"/>
</dbReference>
<dbReference type="GO" id="GO:0007188">
    <property type="term" value="P:adenylate cyclase-modulating G protein-coupled receptor signaling pathway"/>
    <property type="evidence" value="ECO:0007669"/>
    <property type="project" value="TreeGrafter"/>
</dbReference>
<dbReference type="AlphaFoldDB" id="A0A6B2LQA1"/>
<feature type="binding site" evidence="4">
    <location>
        <position position="120"/>
    </location>
    <ligand>
        <name>Mg(2+)</name>
        <dbReference type="ChEBI" id="CHEBI:18420"/>
    </ligand>
</feature>
<keyword evidence="4" id="KW-0460">Magnesium</keyword>
<sequence>MKMLHNDGFSSREVIQFRIVLQENLLTSMQKILMNDQVSVPKKLKEDKKVVLEAGSLGTCVESIERLWEDETIKEAFENRSELCIQIPSTAGYFFENAQRISAEDYQPTTEDIFRAKLKTTGIYEITFKTDLVCRC</sequence>
<evidence type="ECO:0000256" key="2">
    <source>
        <dbReference type="ARBA" id="ARBA00022741"/>
    </source>
</evidence>